<dbReference type="InterPro" id="IPR000182">
    <property type="entry name" value="GNAT_dom"/>
</dbReference>
<dbReference type="PROSITE" id="PS51186">
    <property type="entry name" value="GNAT"/>
    <property type="match status" value="1"/>
</dbReference>
<gene>
    <name evidence="2" type="ORF">ABIE08_002344</name>
</gene>
<evidence type="ECO:0000313" key="2">
    <source>
        <dbReference type="EMBL" id="MET4634431.1"/>
    </source>
</evidence>
<organism evidence="2 3">
    <name type="scientific">Kaistia defluvii</name>
    <dbReference type="NCBI Taxonomy" id="410841"/>
    <lineage>
        <taxon>Bacteria</taxon>
        <taxon>Pseudomonadati</taxon>
        <taxon>Pseudomonadota</taxon>
        <taxon>Alphaproteobacteria</taxon>
        <taxon>Hyphomicrobiales</taxon>
        <taxon>Kaistiaceae</taxon>
        <taxon>Kaistia</taxon>
    </lineage>
</organism>
<sequence>MTASPTGKITLDIASAADLPRFRRDLQEAFAIAVVEAFGSVADGPVPADEDVEASFKAPNAVVHRILEDGRWVGGAVVSIDVATQRNSLDLFYLRADELGRGIGRKAWAAIEARYPDTKVWTTHTPYFEKRNIHFYVNVCGFHIVEYHHARHPDPNHPPSQDLPDDDGMFRFEKRMGSAEFESSQLP</sequence>
<feature type="domain" description="N-acetyltransferase" evidence="1">
    <location>
        <begin position="9"/>
        <end position="177"/>
    </location>
</feature>
<protein>
    <submittedName>
        <fullName evidence="2">GNAT superfamily N-acetyltransferase</fullName>
    </submittedName>
</protein>
<dbReference type="Proteomes" id="UP001549321">
    <property type="component" value="Unassembled WGS sequence"/>
</dbReference>
<dbReference type="Gene3D" id="3.40.630.30">
    <property type="match status" value="1"/>
</dbReference>
<proteinExistence type="predicted"/>
<dbReference type="InterPro" id="IPR016181">
    <property type="entry name" value="Acyl_CoA_acyltransferase"/>
</dbReference>
<keyword evidence="3" id="KW-1185">Reference proteome</keyword>
<dbReference type="RefSeq" id="WP_354551144.1">
    <property type="nucleotide sequence ID" value="NZ_JBEPSM010000001.1"/>
</dbReference>
<dbReference type="SUPFAM" id="SSF55729">
    <property type="entry name" value="Acyl-CoA N-acyltransferases (Nat)"/>
    <property type="match status" value="1"/>
</dbReference>
<dbReference type="Pfam" id="PF00583">
    <property type="entry name" value="Acetyltransf_1"/>
    <property type="match status" value="1"/>
</dbReference>
<dbReference type="EMBL" id="JBEPSM010000001">
    <property type="protein sequence ID" value="MET4634431.1"/>
    <property type="molecule type" value="Genomic_DNA"/>
</dbReference>
<accession>A0ABV2QZI7</accession>
<reference evidence="2 3" key="1">
    <citation type="submission" date="2024-06" db="EMBL/GenBank/DDBJ databases">
        <title>Sorghum-associated microbial communities from plants grown in Nebraska, USA.</title>
        <authorList>
            <person name="Schachtman D."/>
        </authorList>
    </citation>
    <scope>NUCLEOTIDE SEQUENCE [LARGE SCALE GENOMIC DNA]</scope>
    <source>
        <strain evidence="2 3">3207</strain>
    </source>
</reference>
<evidence type="ECO:0000313" key="3">
    <source>
        <dbReference type="Proteomes" id="UP001549321"/>
    </source>
</evidence>
<evidence type="ECO:0000259" key="1">
    <source>
        <dbReference type="PROSITE" id="PS51186"/>
    </source>
</evidence>
<comment type="caution">
    <text evidence="2">The sequence shown here is derived from an EMBL/GenBank/DDBJ whole genome shotgun (WGS) entry which is preliminary data.</text>
</comment>
<name>A0ABV2QZI7_9HYPH</name>